<reference evidence="1 2" key="1">
    <citation type="submission" date="2019-03" db="EMBL/GenBank/DDBJ databases">
        <title>The genome sequence of Candidatus Serratia symbiotica strain IS.</title>
        <authorList>
            <person name="Nikoh N."/>
            <person name="Koga R."/>
            <person name="Oshima K."/>
            <person name="Hattori M."/>
            <person name="Fukatsu T."/>
        </authorList>
    </citation>
    <scope>NUCLEOTIDE SEQUENCE [LARGE SCALE GENOMIC DNA]</scope>
    <source>
        <strain evidence="1 2">IS</strain>
    </source>
</reference>
<dbReference type="Proteomes" id="UP000324392">
    <property type="component" value="Chromosome"/>
</dbReference>
<dbReference type="AlphaFoldDB" id="A0A455VF25"/>
<evidence type="ECO:0000313" key="2">
    <source>
        <dbReference type="Proteomes" id="UP000324392"/>
    </source>
</evidence>
<accession>A0A455VF25</accession>
<organism evidence="1 2">
    <name type="scientific">Serratia symbiotica</name>
    <dbReference type="NCBI Taxonomy" id="138074"/>
    <lineage>
        <taxon>Bacteria</taxon>
        <taxon>Pseudomonadati</taxon>
        <taxon>Pseudomonadota</taxon>
        <taxon>Gammaproteobacteria</taxon>
        <taxon>Enterobacterales</taxon>
        <taxon>Yersiniaceae</taxon>
        <taxon>Serratia</taxon>
    </lineage>
</organism>
<protein>
    <submittedName>
        <fullName evidence="1">Uncharacterized protein</fullName>
    </submittedName>
</protein>
<dbReference type="EMBL" id="AP019531">
    <property type="protein sequence ID" value="BBI91737.1"/>
    <property type="molecule type" value="Genomic_DNA"/>
</dbReference>
<name>A0A455VF25_9GAMM</name>
<evidence type="ECO:0000313" key="1">
    <source>
        <dbReference type="EMBL" id="BBI91737.1"/>
    </source>
</evidence>
<gene>
    <name evidence="1" type="ORF">SSYIS1_10680</name>
</gene>
<proteinExistence type="predicted"/>
<sequence>MHFIGEFYVAANEESIYTVKICCKSVIHLLLSNLSKACSRTCAIKPKGNPLANPIEPAPDCSGMQPASGYLIDFYCHQFSTPAGTLLTKVTR</sequence>